<dbReference type="Proteomes" id="UP000825935">
    <property type="component" value="Chromosome 14"/>
</dbReference>
<evidence type="ECO:0000313" key="1">
    <source>
        <dbReference type="EMBL" id="KAH7416125.1"/>
    </source>
</evidence>
<name>A0A8T2TD89_CERRI</name>
<sequence length="116" mass="13237">MVYEEVGVRGQNLPILSGYVDLSYIVQPHNLYAMLLVLCRTKGPVHWVEPIFPSTVSLRFSSGLCACTLNAYYGRYMYGMDLHDRKVEGVYMIHKCSKSPSVDDLVRRFTQVAENQ</sequence>
<dbReference type="AlphaFoldDB" id="A0A8T2TD89"/>
<accession>A0A8T2TD89</accession>
<protein>
    <submittedName>
        <fullName evidence="1">Uncharacterized protein</fullName>
    </submittedName>
</protein>
<gene>
    <name evidence="1" type="ORF">KP509_14G076600</name>
</gene>
<proteinExistence type="predicted"/>
<dbReference type="EMBL" id="CM035419">
    <property type="protein sequence ID" value="KAH7416125.1"/>
    <property type="molecule type" value="Genomic_DNA"/>
</dbReference>
<organism evidence="1 2">
    <name type="scientific">Ceratopteris richardii</name>
    <name type="common">Triangle waterfern</name>
    <dbReference type="NCBI Taxonomy" id="49495"/>
    <lineage>
        <taxon>Eukaryota</taxon>
        <taxon>Viridiplantae</taxon>
        <taxon>Streptophyta</taxon>
        <taxon>Embryophyta</taxon>
        <taxon>Tracheophyta</taxon>
        <taxon>Polypodiopsida</taxon>
        <taxon>Polypodiidae</taxon>
        <taxon>Polypodiales</taxon>
        <taxon>Pteridineae</taxon>
        <taxon>Pteridaceae</taxon>
        <taxon>Parkerioideae</taxon>
        <taxon>Ceratopteris</taxon>
    </lineage>
</organism>
<reference evidence="1" key="1">
    <citation type="submission" date="2021-08" db="EMBL/GenBank/DDBJ databases">
        <title>WGS assembly of Ceratopteris richardii.</title>
        <authorList>
            <person name="Marchant D.B."/>
            <person name="Chen G."/>
            <person name="Jenkins J."/>
            <person name="Shu S."/>
            <person name="Leebens-Mack J."/>
            <person name="Grimwood J."/>
            <person name="Schmutz J."/>
            <person name="Soltis P."/>
            <person name="Soltis D."/>
            <person name="Chen Z.-H."/>
        </authorList>
    </citation>
    <scope>NUCLEOTIDE SEQUENCE</scope>
    <source>
        <strain evidence="1">Whitten #5841</strain>
        <tissue evidence="1">Leaf</tissue>
    </source>
</reference>
<keyword evidence="2" id="KW-1185">Reference proteome</keyword>
<comment type="caution">
    <text evidence="1">The sequence shown here is derived from an EMBL/GenBank/DDBJ whole genome shotgun (WGS) entry which is preliminary data.</text>
</comment>
<evidence type="ECO:0000313" key="2">
    <source>
        <dbReference type="Proteomes" id="UP000825935"/>
    </source>
</evidence>